<dbReference type="PANTHER" id="PTHR42887">
    <property type="entry name" value="OS12G0638800 PROTEIN"/>
    <property type="match status" value="1"/>
</dbReference>
<keyword evidence="2" id="KW-0285">Flavoprotein</keyword>
<dbReference type="Gene3D" id="1.10.8.260">
    <property type="entry name" value="HI0933 insert domain-like"/>
    <property type="match status" value="1"/>
</dbReference>
<dbReference type="Proteomes" id="UP000242520">
    <property type="component" value="Unassembled WGS sequence"/>
</dbReference>
<dbReference type="Gene3D" id="3.50.50.60">
    <property type="entry name" value="FAD/NAD(P)-binding domain"/>
    <property type="match status" value="1"/>
</dbReference>
<dbReference type="SUPFAM" id="SSF51905">
    <property type="entry name" value="FAD/NAD(P)-binding domain"/>
    <property type="match status" value="1"/>
</dbReference>
<dbReference type="EMBL" id="FQXH01000034">
    <property type="protein sequence ID" value="SHH49998.1"/>
    <property type="molecule type" value="Genomic_DNA"/>
</dbReference>
<dbReference type="Gene3D" id="2.40.30.10">
    <property type="entry name" value="Translation factors"/>
    <property type="match status" value="1"/>
</dbReference>
<feature type="domain" description="RsdA/BaiN/AoA(So)-like Rossmann fold-like" evidence="4">
    <location>
        <begin position="3"/>
        <end position="398"/>
    </location>
</feature>
<name>A0A1M5TH56_9FIRM</name>
<evidence type="ECO:0008006" key="8">
    <source>
        <dbReference type="Google" id="ProtNLM"/>
    </source>
</evidence>
<feature type="domain" description="RsdA/BaiN/AoA(So)-like insert" evidence="5">
    <location>
        <begin position="191"/>
        <end position="346"/>
    </location>
</feature>
<reference evidence="7" key="1">
    <citation type="submission" date="2016-11" db="EMBL/GenBank/DDBJ databases">
        <authorList>
            <person name="Varghese N."/>
            <person name="Submissions S."/>
        </authorList>
    </citation>
    <scope>NUCLEOTIDE SEQUENCE [LARGE SCALE GENOMIC DNA]</scope>
    <source>
        <strain evidence="7">DSM 15285</strain>
    </source>
</reference>
<dbReference type="Pfam" id="PF22780">
    <property type="entry name" value="HI0933_like_1st"/>
    <property type="match status" value="1"/>
</dbReference>
<proteinExistence type="predicted"/>
<dbReference type="PANTHER" id="PTHR42887:SF2">
    <property type="entry name" value="OS12G0638800 PROTEIN"/>
    <property type="match status" value="1"/>
</dbReference>
<accession>A0A1M5TH56</accession>
<evidence type="ECO:0000259" key="4">
    <source>
        <dbReference type="Pfam" id="PF03486"/>
    </source>
</evidence>
<evidence type="ECO:0000256" key="2">
    <source>
        <dbReference type="ARBA" id="ARBA00022630"/>
    </source>
</evidence>
<organism evidence="6 7">
    <name type="scientific">Tepidibacter thalassicus DSM 15285</name>
    <dbReference type="NCBI Taxonomy" id="1123350"/>
    <lineage>
        <taxon>Bacteria</taxon>
        <taxon>Bacillati</taxon>
        <taxon>Bacillota</taxon>
        <taxon>Clostridia</taxon>
        <taxon>Peptostreptococcales</taxon>
        <taxon>Peptostreptococcaceae</taxon>
        <taxon>Tepidibacter</taxon>
    </lineage>
</organism>
<keyword evidence="7" id="KW-1185">Reference proteome</keyword>
<evidence type="ECO:0000313" key="6">
    <source>
        <dbReference type="EMBL" id="SHH49998.1"/>
    </source>
</evidence>
<dbReference type="STRING" id="1123350.SAMN02744040_02168"/>
<evidence type="ECO:0000259" key="5">
    <source>
        <dbReference type="Pfam" id="PF22780"/>
    </source>
</evidence>
<dbReference type="RefSeq" id="WP_072726323.1">
    <property type="nucleotide sequence ID" value="NZ_FQXH01000034.1"/>
</dbReference>
<dbReference type="NCBIfam" id="TIGR00275">
    <property type="entry name" value="aminoacetone oxidase family FAD-binding enzyme"/>
    <property type="match status" value="1"/>
</dbReference>
<evidence type="ECO:0000256" key="3">
    <source>
        <dbReference type="ARBA" id="ARBA00022827"/>
    </source>
</evidence>
<dbReference type="InterPro" id="IPR057661">
    <property type="entry name" value="RsdA/BaiN/AoA(So)_Rossmann"/>
</dbReference>
<dbReference type="InterPro" id="IPR036188">
    <property type="entry name" value="FAD/NAD-bd_sf"/>
</dbReference>
<dbReference type="InterPro" id="IPR023166">
    <property type="entry name" value="BaiN-like_dom_sf"/>
</dbReference>
<keyword evidence="3" id="KW-0274">FAD</keyword>
<gene>
    <name evidence="6" type="ORF">SAMN02744040_02168</name>
</gene>
<dbReference type="OrthoDB" id="9773233at2"/>
<evidence type="ECO:0000256" key="1">
    <source>
        <dbReference type="ARBA" id="ARBA00001974"/>
    </source>
</evidence>
<dbReference type="AlphaFoldDB" id="A0A1M5TH56"/>
<protein>
    <recommendedName>
        <fullName evidence="8">Flavoprotein, HI0933 family</fullName>
    </recommendedName>
</protein>
<dbReference type="InterPro" id="IPR055178">
    <property type="entry name" value="RsdA/BaiN/AoA(So)-like_dom"/>
</dbReference>
<evidence type="ECO:0000313" key="7">
    <source>
        <dbReference type="Proteomes" id="UP000242520"/>
    </source>
</evidence>
<sequence>MSKVLVIGGGPAGMMAAIMAGRNNNDVMLIDKNKELGKKLKITGGGRCNITNMRDIEDFLEKIVVNHKFLYSCLYTFTNLDLVEFFKKHNLNFKIEEDLKVYPENDKSQEIIDILKKELKKSNVKIIYEKEFKDLLVEDNAVKGVVLESEEIIKADKVIISTGGMSYPKTGSSGETYEILKKYGHTINKIYPSLVPLIIKEKWIKNLQGISIRNVKVSSYSKNKKIEMLGDILFAHFGVTGPVILNISSFLNKTLKEKEVDIIVDFIPDIKKEELSKLIRKNPNKAIYNNLKEILPLNFTKELLNYLSINKKPNELNKQEEKRIIESIKNLKLTCVGTKSINEAIVTSGGINVKEINSSTMESKVINNLYFAGEIIDVEGLTGGYNLQIAFSTGYLAGISV</sequence>
<comment type="cofactor">
    <cofactor evidence="1">
        <name>FAD</name>
        <dbReference type="ChEBI" id="CHEBI:57692"/>
    </cofactor>
</comment>
<dbReference type="PRINTS" id="PR00368">
    <property type="entry name" value="FADPNR"/>
</dbReference>
<dbReference type="Pfam" id="PF03486">
    <property type="entry name" value="HI0933_like"/>
    <property type="match status" value="1"/>
</dbReference>
<dbReference type="SUPFAM" id="SSF160996">
    <property type="entry name" value="HI0933 insert domain-like"/>
    <property type="match status" value="1"/>
</dbReference>
<dbReference type="InterPro" id="IPR004792">
    <property type="entry name" value="BaiN-like"/>
</dbReference>